<dbReference type="InterPro" id="IPR000182">
    <property type="entry name" value="GNAT_dom"/>
</dbReference>
<evidence type="ECO:0000313" key="5">
    <source>
        <dbReference type="EMBL" id="RRJ22882.1"/>
    </source>
</evidence>
<comment type="caution">
    <text evidence="5">The sequence shown here is derived from an EMBL/GenBank/DDBJ whole genome shotgun (WGS) entry which is preliminary data.</text>
</comment>
<evidence type="ECO:0000313" key="6">
    <source>
        <dbReference type="Proteomes" id="UP000276260"/>
    </source>
</evidence>
<accession>A0A3P3QNS1</accession>
<dbReference type="Pfam" id="PF00583">
    <property type="entry name" value="Acetyltransf_1"/>
    <property type="match status" value="1"/>
</dbReference>
<name>A0A3P3QNS1_9GAMM</name>
<dbReference type="SUPFAM" id="SSF55729">
    <property type="entry name" value="Acyl-CoA N-acyltransferases (Nat)"/>
    <property type="match status" value="1"/>
</dbReference>
<evidence type="ECO:0000256" key="1">
    <source>
        <dbReference type="ARBA" id="ARBA00008694"/>
    </source>
</evidence>
<evidence type="ECO:0000256" key="2">
    <source>
        <dbReference type="ARBA" id="ARBA00022679"/>
    </source>
</evidence>
<evidence type="ECO:0000256" key="3">
    <source>
        <dbReference type="ARBA" id="ARBA00023315"/>
    </source>
</evidence>
<dbReference type="InterPro" id="IPR016181">
    <property type="entry name" value="Acyl_CoA_acyltransferase"/>
</dbReference>
<dbReference type="PANTHER" id="PTHR10545:SF29">
    <property type="entry name" value="GH14572P-RELATED"/>
    <property type="match status" value="1"/>
</dbReference>
<dbReference type="CDD" id="cd04301">
    <property type="entry name" value="NAT_SF"/>
    <property type="match status" value="1"/>
</dbReference>
<keyword evidence="6" id="KW-1185">Reference proteome</keyword>
<protein>
    <submittedName>
        <fullName evidence="5">GNAT family N-acetyltransferase</fullName>
    </submittedName>
</protein>
<evidence type="ECO:0000259" key="4">
    <source>
        <dbReference type="PROSITE" id="PS51186"/>
    </source>
</evidence>
<dbReference type="EMBL" id="RRCF01000001">
    <property type="protein sequence ID" value="RRJ22882.1"/>
    <property type="molecule type" value="Genomic_DNA"/>
</dbReference>
<dbReference type="FunFam" id="3.40.630.30:FF:000064">
    <property type="entry name" value="GNAT family acetyltransferase"/>
    <property type="match status" value="1"/>
</dbReference>
<dbReference type="GO" id="GO:0008080">
    <property type="term" value="F:N-acetyltransferase activity"/>
    <property type="evidence" value="ECO:0007669"/>
    <property type="project" value="UniProtKB-ARBA"/>
</dbReference>
<dbReference type="PANTHER" id="PTHR10545">
    <property type="entry name" value="DIAMINE N-ACETYLTRANSFERASE"/>
    <property type="match status" value="1"/>
</dbReference>
<organism evidence="5 6">
    <name type="scientific">Rheinheimera mesophila</name>
    <dbReference type="NCBI Taxonomy" id="1547515"/>
    <lineage>
        <taxon>Bacteria</taxon>
        <taxon>Pseudomonadati</taxon>
        <taxon>Pseudomonadota</taxon>
        <taxon>Gammaproteobacteria</taxon>
        <taxon>Chromatiales</taxon>
        <taxon>Chromatiaceae</taxon>
        <taxon>Rheinheimera</taxon>
    </lineage>
</organism>
<proteinExistence type="inferred from homology"/>
<keyword evidence="3" id="KW-0012">Acyltransferase</keyword>
<dbReference type="AlphaFoldDB" id="A0A3P3QNS1"/>
<dbReference type="OrthoDB" id="9805924at2"/>
<dbReference type="InterPro" id="IPR051016">
    <property type="entry name" value="Diverse_Substrate_AcTransf"/>
</dbReference>
<gene>
    <name evidence="5" type="ORF">EIK76_02010</name>
</gene>
<comment type="similarity">
    <text evidence="1">Belongs to the acetyltransferase family.</text>
</comment>
<feature type="domain" description="N-acetyltransferase" evidence="4">
    <location>
        <begin position="11"/>
        <end position="166"/>
    </location>
</feature>
<reference evidence="5 6" key="1">
    <citation type="submission" date="2018-11" db="EMBL/GenBank/DDBJ databases">
        <title>Draft genome analysis of Rheinheimera mesophila isolated from an industrial waste site.</title>
        <authorList>
            <person name="Yu Q."/>
            <person name="Qi Y."/>
            <person name="Zhang H."/>
            <person name="Lu Y."/>
            <person name="Pu J."/>
        </authorList>
    </citation>
    <scope>NUCLEOTIDE SEQUENCE [LARGE SCALE GENOMIC DNA]</scope>
    <source>
        <strain evidence="5 6">IITR13</strain>
    </source>
</reference>
<keyword evidence="2 5" id="KW-0808">Transferase</keyword>
<dbReference type="Gene3D" id="3.40.630.30">
    <property type="match status" value="1"/>
</dbReference>
<sequence>MSIISTRIDGLELRLATEADVPAILNFIQQLADYEKLADQVVATEQKLRETLFSGKAYAEVVLANYRGKDVGFALFFHNYSTFLAKPGIYLEDLFVEPACRGVGVGKALITYLAKLAVERDCGRLEWSVLDWNQPAIDFYQSLGAVMLHDWRINRVTGSTLSQMAELFPG</sequence>
<dbReference type="Proteomes" id="UP000276260">
    <property type="component" value="Unassembled WGS sequence"/>
</dbReference>
<dbReference type="PROSITE" id="PS51186">
    <property type="entry name" value="GNAT"/>
    <property type="match status" value="1"/>
</dbReference>
<dbReference type="RefSeq" id="WP_046520390.1">
    <property type="nucleotide sequence ID" value="NZ_LAVS01000034.1"/>
</dbReference>